<dbReference type="PANTHER" id="PTHR10947">
    <property type="entry name" value="PHENYLALANYL-TRNA SYNTHETASE BETA CHAIN AND LEUCINE-RICH REPEAT-CONTAINING PROTEIN 47"/>
    <property type="match status" value="1"/>
</dbReference>
<evidence type="ECO:0000313" key="12">
    <source>
        <dbReference type="EMBL" id="PIS06940.1"/>
    </source>
</evidence>
<keyword evidence="9" id="KW-0030">Aminoacyl-tRNA synthetase</keyword>
<dbReference type="AlphaFoldDB" id="A0A2M6RA75"/>
<dbReference type="Pfam" id="PF03147">
    <property type="entry name" value="FDX-ACB"/>
    <property type="match status" value="1"/>
</dbReference>
<dbReference type="Pfam" id="PF03484">
    <property type="entry name" value="B5"/>
    <property type="match status" value="1"/>
</dbReference>
<evidence type="ECO:0000256" key="2">
    <source>
        <dbReference type="ARBA" id="ARBA00012814"/>
    </source>
</evidence>
<keyword evidence="6" id="KW-0067">ATP-binding</keyword>
<keyword evidence="4" id="KW-0479">Metal-binding</keyword>
<evidence type="ECO:0000259" key="11">
    <source>
        <dbReference type="PROSITE" id="PS51483"/>
    </source>
</evidence>
<dbReference type="GO" id="GO:0000287">
    <property type="term" value="F:magnesium ion binding"/>
    <property type="evidence" value="ECO:0007669"/>
    <property type="project" value="InterPro"/>
</dbReference>
<dbReference type="GO" id="GO:0004826">
    <property type="term" value="F:phenylalanine-tRNA ligase activity"/>
    <property type="evidence" value="ECO:0007669"/>
    <property type="project" value="UniProtKB-EC"/>
</dbReference>
<keyword evidence="8" id="KW-0648">Protein biosynthesis</keyword>
<protein>
    <recommendedName>
        <fullName evidence="2">phenylalanine--tRNA ligase</fullName>
        <ecNumber evidence="2">6.1.1.20</ecNumber>
    </recommendedName>
</protein>
<evidence type="ECO:0000256" key="1">
    <source>
        <dbReference type="ARBA" id="ARBA00001946"/>
    </source>
</evidence>
<feature type="domain" description="FDX-ACB" evidence="10">
    <location>
        <begin position="521"/>
        <end position="613"/>
    </location>
</feature>
<evidence type="ECO:0000256" key="5">
    <source>
        <dbReference type="ARBA" id="ARBA00022741"/>
    </source>
</evidence>
<dbReference type="SUPFAM" id="SSF55681">
    <property type="entry name" value="Class II aaRS and biotin synthetases"/>
    <property type="match status" value="1"/>
</dbReference>
<keyword evidence="5" id="KW-0547">Nucleotide-binding</keyword>
<dbReference type="Gene3D" id="3.30.930.10">
    <property type="entry name" value="Bira Bifunctional Protein, Domain 2"/>
    <property type="match status" value="1"/>
</dbReference>
<comment type="caution">
    <text evidence="12">The sequence shown here is derived from an EMBL/GenBank/DDBJ whole genome shotgun (WGS) entry which is preliminary data.</text>
</comment>
<dbReference type="InterPro" id="IPR005146">
    <property type="entry name" value="B3/B4_tRNA-bd"/>
</dbReference>
<name>A0A2M6RA75_9BACT</name>
<evidence type="ECO:0000256" key="4">
    <source>
        <dbReference type="ARBA" id="ARBA00022723"/>
    </source>
</evidence>
<evidence type="ECO:0000313" key="13">
    <source>
        <dbReference type="Proteomes" id="UP000231162"/>
    </source>
</evidence>
<dbReference type="InterPro" id="IPR005121">
    <property type="entry name" value="Fdx_antiC-bd"/>
</dbReference>
<evidence type="ECO:0000256" key="8">
    <source>
        <dbReference type="ARBA" id="ARBA00022917"/>
    </source>
</evidence>
<dbReference type="Gene3D" id="3.30.70.380">
    <property type="entry name" value="Ferrodoxin-fold anticodon-binding domain"/>
    <property type="match status" value="1"/>
</dbReference>
<evidence type="ECO:0000256" key="7">
    <source>
        <dbReference type="ARBA" id="ARBA00022842"/>
    </source>
</evidence>
<gene>
    <name evidence="12" type="ORF">COT79_02145</name>
</gene>
<keyword evidence="7" id="KW-0460">Magnesium</keyword>
<dbReference type="SUPFAM" id="SSF46955">
    <property type="entry name" value="Putative DNA-binding domain"/>
    <property type="match status" value="2"/>
</dbReference>
<dbReference type="Pfam" id="PF17759">
    <property type="entry name" value="tRNA_synthFbeta"/>
    <property type="match status" value="1"/>
</dbReference>
<dbReference type="SMART" id="SM00896">
    <property type="entry name" value="FDX-ACB"/>
    <property type="match status" value="1"/>
</dbReference>
<keyword evidence="3" id="KW-0436">Ligase</keyword>
<dbReference type="SMART" id="SM00873">
    <property type="entry name" value="B3_4"/>
    <property type="match status" value="1"/>
</dbReference>
<dbReference type="SMART" id="SM00874">
    <property type="entry name" value="B5"/>
    <property type="match status" value="1"/>
</dbReference>
<dbReference type="GO" id="GO:0009328">
    <property type="term" value="C:phenylalanine-tRNA ligase complex"/>
    <property type="evidence" value="ECO:0007669"/>
    <property type="project" value="TreeGrafter"/>
</dbReference>
<dbReference type="SUPFAM" id="SSF54991">
    <property type="entry name" value="Anticodon-binding domain of PheRS"/>
    <property type="match status" value="1"/>
</dbReference>
<dbReference type="GO" id="GO:0006432">
    <property type="term" value="P:phenylalanyl-tRNA aminoacylation"/>
    <property type="evidence" value="ECO:0007669"/>
    <property type="project" value="InterPro"/>
</dbReference>
<dbReference type="EC" id="6.1.1.20" evidence="2"/>
<dbReference type="InterPro" id="IPR009061">
    <property type="entry name" value="DNA-bd_dom_put_sf"/>
</dbReference>
<evidence type="ECO:0000256" key="3">
    <source>
        <dbReference type="ARBA" id="ARBA00022598"/>
    </source>
</evidence>
<dbReference type="InterPro" id="IPR005147">
    <property type="entry name" value="tRNA_synthase_B5-dom"/>
</dbReference>
<dbReference type="PANTHER" id="PTHR10947:SF0">
    <property type="entry name" value="PHENYLALANINE--TRNA LIGASE BETA SUBUNIT"/>
    <property type="match status" value="1"/>
</dbReference>
<dbReference type="PROSITE" id="PS51447">
    <property type="entry name" value="FDX_ACB"/>
    <property type="match status" value="1"/>
</dbReference>
<dbReference type="PROSITE" id="PS51483">
    <property type="entry name" value="B5"/>
    <property type="match status" value="1"/>
</dbReference>
<dbReference type="InterPro" id="IPR036690">
    <property type="entry name" value="Fdx_antiC-bd_sf"/>
</dbReference>
<feature type="domain" description="B5" evidence="11">
    <location>
        <begin position="280"/>
        <end position="352"/>
    </location>
</feature>
<evidence type="ECO:0000256" key="6">
    <source>
        <dbReference type="ARBA" id="ARBA00022840"/>
    </source>
</evidence>
<organism evidence="12 13">
    <name type="scientific">Candidatus Berkelbacteria bacterium CG10_big_fil_rev_8_21_14_0_10_43_14</name>
    <dbReference type="NCBI Taxonomy" id="1974515"/>
    <lineage>
        <taxon>Bacteria</taxon>
        <taxon>Candidatus Berkelbacteria</taxon>
    </lineage>
</organism>
<dbReference type="Gene3D" id="3.30.56.10">
    <property type="match status" value="2"/>
</dbReference>
<dbReference type="GO" id="GO:0003723">
    <property type="term" value="F:RNA binding"/>
    <property type="evidence" value="ECO:0007669"/>
    <property type="project" value="InterPro"/>
</dbReference>
<dbReference type="Gene3D" id="3.50.40.10">
    <property type="entry name" value="Phenylalanyl-trna Synthetase, Chain B, domain 3"/>
    <property type="match status" value="1"/>
</dbReference>
<accession>A0A2M6RA75</accession>
<dbReference type="InterPro" id="IPR020825">
    <property type="entry name" value="Phe-tRNA_synthase-like_B3/B4"/>
</dbReference>
<dbReference type="InterPro" id="IPR041616">
    <property type="entry name" value="PheRS_beta_core"/>
</dbReference>
<dbReference type="Proteomes" id="UP000231162">
    <property type="component" value="Unassembled WGS sequence"/>
</dbReference>
<sequence>MLLPISLLRMFVDVDTSVQETAEIFYSLGFGVESVHGDVIDLEITPNRGDALSILGCAREYSAYTSKPLHNPFDKRTILPINDEPTIHVTITTPLVPFYRGYSIEIQNNQSSPQWIKNILKIYGIHAINTVVDITNITMLLFGQPLHAFDCSSIHSTQMTIRESIDDESVEILNGKTISLKKGSLVGDDGTKLIDLVGIQGGKSSGVTHSSKNILLQAIDCDPVTIRSTSKTLSLATESSYRFERGIDRNGAHSALAYALSLLEELCNAKLHSIISHKTFSTRTIKFNTQNVSRLLGTDISSDDCFNYLRRLGFDHKGSSVYVPSWRLHDIYIEEDLIEEIARLYGYNKLRKEQLPASHGTTMPTQNIWDTQRTTSHALQNLGFDEVLTYSFISSKNIPVSDRLKYRKVINPLSEDHAYLRNSIIPLLVKAAEFNIWMPSLSLFEIGTVFTATSEEIKIALLSTDKIPFIQESLSIVPNQLPYKTRKKYYVWEGSIDECKLLIPHENTSVKLTSFPFKNVSKYQPTVVDIACIVDRKYSIEQIRVTLHLIDKKIILVEPFDIYSNKKFGVDKISYAFHILLDNSDNNFTALSLNKIISNIHTMLVKTYDAHIR</sequence>
<proteinExistence type="predicted"/>
<dbReference type="InterPro" id="IPR045864">
    <property type="entry name" value="aa-tRNA-synth_II/BPL/LPL"/>
</dbReference>
<dbReference type="Pfam" id="PF03483">
    <property type="entry name" value="B3_4"/>
    <property type="match status" value="1"/>
</dbReference>
<dbReference type="InterPro" id="IPR045060">
    <property type="entry name" value="Phe-tRNA-ligase_IIc_bsu"/>
</dbReference>
<reference evidence="13" key="1">
    <citation type="submission" date="2017-09" db="EMBL/GenBank/DDBJ databases">
        <title>Depth-based differentiation of microbial function through sediment-hosted aquifers and enrichment of novel symbionts in the deep terrestrial subsurface.</title>
        <authorList>
            <person name="Probst A.J."/>
            <person name="Ladd B."/>
            <person name="Jarett J.K."/>
            <person name="Geller-Mcgrath D.E."/>
            <person name="Sieber C.M.K."/>
            <person name="Emerson J.B."/>
            <person name="Anantharaman K."/>
            <person name="Thomas B.C."/>
            <person name="Malmstrom R."/>
            <person name="Stieglmeier M."/>
            <person name="Klingl A."/>
            <person name="Woyke T."/>
            <person name="Ryan C.M."/>
            <person name="Banfield J.F."/>
        </authorList>
    </citation>
    <scope>NUCLEOTIDE SEQUENCE [LARGE SCALE GENOMIC DNA]</scope>
</reference>
<evidence type="ECO:0000256" key="9">
    <source>
        <dbReference type="ARBA" id="ARBA00023146"/>
    </source>
</evidence>
<comment type="cofactor">
    <cofactor evidence="1">
        <name>Mg(2+)</name>
        <dbReference type="ChEBI" id="CHEBI:18420"/>
    </cofactor>
</comment>
<dbReference type="SUPFAM" id="SSF56037">
    <property type="entry name" value="PheT/TilS domain"/>
    <property type="match status" value="1"/>
</dbReference>
<dbReference type="EMBL" id="PEZX01000029">
    <property type="protein sequence ID" value="PIS06940.1"/>
    <property type="molecule type" value="Genomic_DNA"/>
</dbReference>
<evidence type="ECO:0000259" key="10">
    <source>
        <dbReference type="PROSITE" id="PS51447"/>
    </source>
</evidence>
<dbReference type="GO" id="GO:0005524">
    <property type="term" value="F:ATP binding"/>
    <property type="evidence" value="ECO:0007669"/>
    <property type="project" value="UniProtKB-KW"/>
</dbReference>